<feature type="domain" description="Aminoacyl-transfer RNA synthetases class-II family profile" evidence="11">
    <location>
        <begin position="5"/>
        <end position="473"/>
    </location>
</feature>
<dbReference type="EMBL" id="WUUT01000001">
    <property type="protein sequence ID" value="MXR50473.1"/>
    <property type="molecule type" value="Genomic_DNA"/>
</dbReference>
<dbReference type="InterPro" id="IPR002314">
    <property type="entry name" value="aa-tRNA-synt_IIb"/>
</dbReference>
<comment type="similarity">
    <text evidence="2">Belongs to the class-II aminoacyl-tRNA synthetase family.</text>
</comment>
<dbReference type="InterPro" id="IPR002315">
    <property type="entry name" value="tRNA-synt_gly"/>
</dbReference>
<dbReference type="PANTHER" id="PTHR10745:SF0">
    <property type="entry name" value="GLYCINE--TRNA LIGASE"/>
    <property type="match status" value="1"/>
</dbReference>
<comment type="subcellular location">
    <subcellularLocation>
        <location evidence="1">Cytoplasm</location>
    </subcellularLocation>
</comment>
<evidence type="ECO:0000256" key="2">
    <source>
        <dbReference type="ARBA" id="ARBA00008226"/>
    </source>
</evidence>
<evidence type="ECO:0000256" key="5">
    <source>
        <dbReference type="ARBA" id="ARBA00022598"/>
    </source>
</evidence>
<evidence type="ECO:0000256" key="3">
    <source>
        <dbReference type="ARBA" id="ARBA00012829"/>
    </source>
</evidence>
<dbReference type="RefSeq" id="WP_159762600.1">
    <property type="nucleotide sequence ID" value="NZ_WUUT01000001.1"/>
</dbReference>
<dbReference type="CDD" id="cd00858">
    <property type="entry name" value="GlyRS_anticodon"/>
    <property type="match status" value="1"/>
</dbReference>
<protein>
    <recommendedName>
        <fullName evidence="3">glycine--tRNA ligase</fullName>
        <ecNumber evidence="3">6.1.1.14</ecNumber>
    </recommendedName>
    <alternativeName>
        <fullName evidence="10">Diadenosine tetraphosphate synthetase</fullName>
    </alternativeName>
</protein>
<dbReference type="Gene3D" id="3.30.930.10">
    <property type="entry name" value="Bira Bifunctional Protein, Domain 2"/>
    <property type="match status" value="2"/>
</dbReference>
<dbReference type="InterPro" id="IPR006195">
    <property type="entry name" value="aa-tRNA-synth_II"/>
</dbReference>
<keyword evidence="7" id="KW-0067">ATP-binding</keyword>
<dbReference type="Gene3D" id="3.40.50.800">
    <property type="entry name" value="Anticodon-binding domain"/>
    <property type="match status" value="1"/>
</dbReference>
<dbReference type="Gene3D" id="3.30.40.230">
    <property type="match status" value="1"/>
</dbReference>
<evidence type="ECO:0000256" key="7">
    <source>
        <dbReference type="ARBA" id="ARBA00022840"/>
    </source>
</evidence>
<keyword evidence="13" id="KW-1185">Reference proteome</keyword>
<evidence type="ECO:0000259" key="11">
    <source>
        <dbReference type="PROSITE" id="PS50862"/>
    </source>
</evidence>
<dbReference type="CDD" id="cd00774">
    <property type="entry name" value="GlyRS-like_core"/>
    <property type="match status" value="1"/>
</dbReference>
<dbReference type="GO" id="GO:0006426">
    <property type="term" value="P:glycyl-tRNA aminoacylation"/>
    <property type="evidence" value="ECO:0007669"/>
    <property type="project" value="InterPro"/>
</dbReference>
<keyword evidence="4" id="KW-0963">Cytoplasm</keyword>
<keyword evidence="6" id="KW-0547">Nucleotide-binding</keyword>
<evidence type="ECO:0000256" key="8">
    <source>
        <dbReference type="ARBA" id="ARBA00022917"/>
    </source>
</evidence>
<proteinExistence type="inferred from homology"/>
<dbReference type="PRINTS" id="PR01043">
    <property type="entry name" value="TRNASYNTHGLY"/>
</dbReference>
<dbReference type="AlphaFoldDB" id="A0A6B0T4M9"/>
<keyword evidence="5 12" id="KW-0436">Ligase</keyword>
<organism evidence="12 13">
    <name type="scientific">Halovenus carboxidivorans</name>
    <dbReference type="NCBI Taxonomy" id="2692199"/>
    <lineage>
        <taxon>Archaea</taxon>
        <taxon>Methanobacteriati</taxon>
        <taxon>Methanobacteriota</taxon>
        <taxon>Stenosarchaea group</taxon>
        <taxon>Halobacteria</taxon>
        <taxon>Halobacteriales</taxon>
        <taxon>Haloarculaceae</taxon>
        <taxon>Halovenus</taxon>
    </lineage>
</organism>
<dbReference type="InterPro" id="IPR004154">
    <property type="entry name" value="Anticodon-bd"/>
</dbReference>
<dbReference type="InterPro" id="IPR036621">
    <property type="entry name" value="Anticodon-bd_dom_sf"/>
</dbReference>
<keyword evidence="8" id="KW-0648">Protein biosynthesis</keyword>
<comment type="caution">
    <text evidence="12">The sequence shown here is derived from an EMBL/GenBank/DDBJ whole genome shotgun (WGS) entry which is preliminary data.</text>
</comment>
<evidence type="ECO:0000256" key="6">
    <source>
        <dbReference type="ARBA" id="ARBA00022741"/>
    </source>
</evidence>
<dbReference type="NCBIfam" id="NF003211">
    <property type="entry name" value="PRK04173.1"/>
    <property type="match status" value="1"/>
</dbReference>
<dbReference type="Proteomes" id="UP000466535">
    <property type="component" value="Unassembled WGS sequence"/>
</dbReference>
<dbReference type="SUPFAM" id="SSF52954">
    <property type="entry name" value="Class II aaRS ABD-related"/>
    <property type="match status" value="1"/>
</dbReference>
<keyword evidence="9" id="KW-0030">Aminoacyl-tRNA synthetase</keyword>
<dbReference type="InterPro" id="IPR033731">
    <property type="entry name" value="GlyRS-like_core"/>
</dbReference>
<dbReference type="GO" id="GO:0044281">
    <property type="term" value="P:small molecule metabolic process"/>
    <property type="evidence" value="ECO:0007669"/>
    <property type="project" value="UniProtKB-ARBA"/>
</dbReference>
<reference evidence="12 13" key="1">
    <citation type="submission" date="2019-12" db="EMBL/GenBank/DDBJ databases">
        <title>Isolation and characterization of three novel carbon monoxide-oxidizing members of Halobacteria from salione crusts and soils.</title>
        <authorList>
            <person name="Myers M.R."/>
            <person name="King G.M."/>
        </authorList>
    </citation>
    <scope>NUCLEOTIDE SEQUENCE [LARGE SCALE GENOMIC DNA]</scope>
    <source>
        <strain evidence="12 13">WSH3</strain>
    </source>
</reference>
<evidence type="ECO:0000256" key="9">
    <source>
        <dbReference type="ARBA" id="ARBA00023146"/>
    </source>
</evidence>
<evidence type="ECO:0000256" key="4">
    <source>
        <dbReference type="ARBA" id="ARBA00022490"/>
    </source>
</evidence>
<evidence type="ECO:0000256" key="10">
    <source>
        <dbReference type="ARBA" id="ARBA00030057"/>
    </source>
</evidence>
<dbReference type="Pfam" id="PF00587">
    <property type="entry name" value="tRNA-synt_2b"/>
    <property type="match status" value="1"/>
</dbReference>
<dbReference type="InterPro" id="IPR045864">
    <property type="entry name" value="aa-tRNA-synth_II/BPL/LPL"/>
</dbReference>
<accession>A0A6B0T4M9</accession>
<dbReference type="NCBIfam" id="TIGR00389">
    <property type="entry name" value="glyS_dimeric"/>
    <property type="match status" value="1"/>
</dbReference>
<dbReference type="FunFam" id="3.40.50.800:FF:000002">
    <property type="entry name" value="Glycine--tRNA ligase"/>
    <property type="match status" value="1"/>
</dbReference>
<name>A0A6B0T4M9_9EURY</name>
<dbReference type="PROSITE" id="PS50862">
    <property type="entry name" value="AA_TRNA_LIGASE_II"/>
    <property type="match status" value="1"/>
</dbReference>
<evidence type="ECO:0000313" key="13">
    <source>
        <dbReference type="Proteomes" id="UP000466535"/>
    </source>
</evidence>
<dbReference type="Pfam" id="PF03129">
    <property type="entry name" value="HGTP_anticodon"/>
    <property type="match status" value="1"/>
</dbReference>
<dbReference type="SUPFAM" id="SSF55681">
    <property type="entry name" value="Class II aaRS and biotin synthetases"/>
    <property type="match status" value="1"/>
</dbReference>
<sequence>MSEGDRLTELAKRRGFFLQSSGSYGGVAGFYTYGPQGATLKENIESAWRDRFVTREGHMEIDGPTVMPEAVFEASGHLDGFDDMIIECPDCGESHRADHLVEDEPGSEVEDAEALPIAEVEDLFAEYEIDCPTCGAALAGEPIDDFNLMFGTNIGPGSSSPGYLRPETAQGIFVEFPQLAEYARNQLPFGVTQIGRAYRNEISPRNALVRVREFTQAELEHFIDPEEDEPPIERVEDVLLPLYSVEQQQAEDGQVQELTVREAVDEGVVADPWIAYYLGISKGWYERIGVDMDRFRYRQHLPGELAHYASDCWDAETEIDGDWIEVTGFAYRGDYDLAKHEKHSGEEYSVFKQYDEPVTVEKPTVDPDMSYLGPEFGGAAGAISEELQALAERDPDAFDGDTVEVTVDGERYEIPVERTGFAVEEVTESGEHVTPHTVEPSFGVDRLIYTVLAHAYEDDEVDGEQRTYLSLPPETAPTTVGVFPLMDKDGLAERAQEVARDLRAAGLEVTYDDSGAIGRRYRRQDEVGTPFCVTVDYDTLEEGTVTVRERDSTDQKRVAIEELEETLLALRDGRESFESL</sequence>
<dbReference type="InterPro" id="IPR027031">
    <property type="entry name" value="Gly-tRNA_synthase/POLG2"/>
</dbReference>
<dbReference type="GO" id="GO:0005524">
    <property type="term" value="F:ATP binding"/>
    <property type="evidence" value="ECO:0007669"/>
    <property type="project" value="UniProtKB-KW"/>
</dbReference>
<dbReference type="GO" id="GO:0004820">
    <property type="term" value="F:glycine-tRNA ligase activity"/>
    <property type="evidence" value="ECO:0007669"/>
    <property type="project" value="UniProtKB-EC"/>
</dbReference>
<evidence type="ECO:0000313" key="12">
    <source>
        <dbReference type="EMBL" id="MXR50473.1"/>
    </source>
</evidence>
<gene>
    <name evidence="12" type="primary">glyS</name>
    <name evidence="12" type="ORF">GRX03_02480</name>
</gene>
<dbReference type="OrthoDB" id="6113at2157"/>
<evidence type="ECO:0000256" key="1">
    <source>
        <dbReference type="ARBA" id="ARBA00004496"/>
    </source>
</evidence>
<dbReference type="PANTHER" id="PTHR10745">
    <property type="entry name" value="GLYCYL-TRNA SYNTHETASE/DNA POLYMERASE SUBUNIT GAMMA-2"/>
    <property type="match status" value="1"/>
</dbReference>
<dbReference type="EC" id="6.1.1.14" evidence="3"/>
<dbReference type="GO" id="GO:0005737">
    <property type="term" value="C:cytoplasm"/>
    <property type="evidence" value="ECO:0007669"/>
    <property type="project" value="UniProtKB-SubCell"/>
</dbReference>